<organism evidence="1 2">
    <name type="scientific">Syntrophus gentianae</name>
    <dbReference type="NCBI Taxonomy" id="43775"/>
    <lineage>
        <taxon>Bacteria</taxon>
        <taxon>Pseudomonadati</taxon>
        <taxon>Thermodesulfobacteriota</taxon>
        <taxon>Syntrophia</taxon>
        <taxon>Syntrophales</taxon>
        <taxon>Syntrophaceae</taxon>
        <taxon>Syntrophus</taxon>
    </lineage>
</organism>
<name>A0A1H8B731_9BACT</name>
<dbReference type="Proteomes" id="UP000198744">
    <property type="component" value="Unassembled WGS sequence"/>
</dbReference>
<accession>A0A1H8B731</accession>
<proteinExistence type="predicted"/>
<keyword evidence="2" id="KW-1185">Reference proteome</keyword>
<gene>
    <name evidence="1" type="ORF">SAMN04489760_14713</name>
</gene>
<reference evidence="1 2" key="1">
    <citation type="submission" date="2016-10" db="EMBL/GenBank/DDBJ databases">
        <authorList>
            <person name="de Groot N.N."/>
        </authorList>
    </citation>
    <scope>NUCLEOTIDE SEQUENCE [LARGE SCALE GENOMIC DNA]</scope>
    <source>
        <strain evidence="1 2">DSM 8423</strain>
    </source>
</reference>
<dbReference type="EMBL" id="FOBS01000047">
    <property type="protein sequence ID" value="SEM78536.1"/>
    <property type="molecule type" value="Genomic_DNA"/>
</dbReference>
<evidence type="ECO:0000313" key="2">
    <source>
        <dbReference type="Proteomes" id="UP000198744"/>
    </source>
</evidence>
<dbReference type="RefSeq" id="WP_093884886.1">
    <property type="nucleotide sequence ID" value="NZ_FOBS01000047.1"/>
</dbReference>
<protein>
    <submittedName>
        <fullName evidence="1">Uncharacterized protein</fullName>
    </submittedName>
</protein>
<evidence type="ECO:0000313" key="1">
    <source>
        <dbReference type="EMBL" id="SEM78536.1"/>
    </source>
</evidence>
<dbReference type="AlphaFoldDB" id="A0A1H8B731"/>
<sequence>MNDYQSSERYLIPKERLLKRWNTTERTLHDLAFEGILDCFNQSQQLVWPIGYAGIRGFHFSRSQGSFEIVWTSIEYFGFSSVKHFEKKHNLEPSNPKTQKETKVTTLQDGGKISKRTKDPIILEAIRLFLEQNPKLKEGKKYTDISSAFNRKYKENTPLCFTFENNACQVYHERGIIHSQIEIKQKNRKQKYVSNSITLNTFKISYIPEVKNTLHG</sequence>